<evidence type="ECO:0000256" key="3">
    <source>
        <dbReference type="ARBA" id="ARBA00023163"/>
    </source>
</evidence>
<dbReference type="PROSITE" id="PS51078">
    <property type="entry name" value="ICLR_ED"/>
    <property type="match status" value="1"/>
</dbReference>
<dbReference type="EMBL" id="NPEX01000004">
    <property type="protein sequence ID" value="RAI45989.1"/>
    <property type="molecule type" value="Genomic_DNA"/>
</dbReference>
<keyword evidence="7" id="KW-1185">Reference proteome</keyword>
<proteinExistence type="predicted"/>
<dbReference type="SUPFAM" id="SSF55781">
    <property type="entry name" value="GAF domain-like"/>
    <property type="match status" value="1"/>
</dbReference>
<dbReference type="InterPro" id="IPR029016">
    <property type="entry name" value="GAF-like_dom_sf"/>
</dbReference>
<comment type="caution">
    <text evidence="6">The sequence shown here is derived from an EMBL/GenBank/DDBJ whole genome shotgun (WGS) entry which is preliminary data.</text>
</comment>
<dbReference type="InterPro" id="IPR036390">
    <property type="entry name" value="WH_DNA-bd_sf"/>
</dbReference>
<dbReference type="Gene3D" id="3.30.450.40">
    <property type="match status" value="1"/>
</dbReference>
<dbReference type="InterPro" id="IPR050707">
    <property type="entry name" value="HTH_MetabolicPath_Reg"/>
</dbReference>
<evidence type="ECO:0000259" key="4">
    <source>
        <dbReference type="PROSITE" id="PS51077"/>
    </source>
</evidence>
<dbReference type="GO" id="GO:0003700">
    <property type="term" value="F:DNA-binding transcription factor activity"/>
    <property type="evidence" value="ECO:0007669"/>
    <property type="project" value="TreeGrafter"/>
</dbReference>
<dbReference type="Pfam" id="PF01614">
    <property type="entry name" value="IclR_C"/>
    <property type="match status" value="1"/>
</dbReference>
<dbReference type="Proteomes" id="UP000249130">
    <property type="component" value="Unassembled WGS sequence"/>
</dbReference>
<dbReference type="GO" id="GO:0003677">
    <property type="term" value="F:DNA binding"/>
    <property type="evidence" value="ECO:0007669"/>
    <property type="project" value="UniProtKB-KW"/>
</dbReference>
<keyword evidence="3" id="KW-0804">Transcription</keyword>
<keyword evidence="2" id="KW-0238">DNA-binding</keyword>
<evidence type="ECO:0000313" key="6">
    <source>
        <dbReference type="EMBL" id="RAI45989.1"/>
    </source>
</evidence>
<sequence length="257" mass="27245">MEPDTHSSRKTIDKAMRVLTAFSSEHPELAIGELSARLGLHKSVTSRLVSALCDWGMLERNPQSQRVRIGEAAFRIGSLFSPRDHLVRVAAPHMDALVAATGQSNHLTVLDGHRFLVVATVESPSALRVIMRLGERRPLHATAAGKLFLAASDALLDAVAAAPMEAFTPHTPATPAKLRKAVALVHRQGIAWNTGESSIGAGAVAAPVYDRSGRMIAALSTVYPLQVVSGPALARVGDATRAAARKISQELGAEPQP</sequence>
<dbReference type="Gene3D" id="1.10.10.10">
    <property type="entry name" value="Winged helix-like DNA-binding domain superfamily/Winged helix DNA-binding domain"/>
    <property type="match status" value="1"/>
</dbReference>
<organism evidence="6 7">
    <name type="scientific">Rhodoplanes roseus</name>
    <dbReference type="NCBI Taxonomy" id="29409"/>
    <lineage>
        <taxon>Bacteria</taxon>
        <taxon>Pseudomonadati</taxon>
        <taxon>Pseudomonadota</taxon>
        <taxon>Alphaproteobacteria</taxon>
        <taxon>Hyphomicrobiales</taxon>
        <taxon>Nitrobacteraceae</taxon>
        <taxon>Rhodoplanes</taxon>
    </lineage>
</organism>
<dbReference type="InterPro" id="IPR005471">
    <property type="entry name" value="Tscrpt_reg_IclR_N"/>
</dbReference>
<dbReference type="InterPro" id="IPR014757">
    <property type="entry name" value="Tscrpt_reg_IclR_C"/>
</dbReference>
<feature type="domain" description="IclR-ED" evidence="5">
    <location>
        <begin position="72"/>
        <end position="253"/>
    </location>
</feature>
<evidence type="ECO:0000313" key="7">
    <source>
        <dbReference type="Proteomes" id="UP000249130"/>
    </source>
</evidence>
<dbReference type="Pfam" id="PF09339">
    <property type="entry name" value="HTH_IclR"/>
    <property type="match status" value="1"/>
</dbReference>
<protein>
    <recommendedName>
        <fullName evidence="8">IclR family transcriptional regulator</fullName>
    </recommendedName>
</protein>
<dbReference type="GO" id="GO:0045892">
    <property type="term" value="P:negative regulation of DNA-templated transcription"/>
    <property type="evidence" value="ECO:0007669"/>
    <property type="project" value="TreeGrafter"/>
</dbReference>
<evidence type="ECO:0008006" key="8">
    <source>
        <dbReference type="Google" id="ProtNLM"/>
    </source>
</evidence>
<dbReference type="RefSeq" id="WP_111417240.1">
    <property type="nucleotide sequence ID" value="NZ_NPEX01000004.1"/>
</dbReference>
<dbReference type="SMART" id="SM00346">
    <property type="entry name" value="HTH_ICLR"/>
    <property type="match status" value="1"/>
</dbReference>
<name>A0A327L4X8_9BRAD</name>
<feature type="domain" description="HTH iclR-type" evidence="4">
    <location>
        <begin position="9"/>
        <end position="71"/>
    </location>
</feature>
<dbReference type="AlphaFoldDB" id="A0A327L4X8"/>
<dbReference type="OrthoDB" id="8438735at2"/>
<evidence type="ECO:0000256" key="1">
    <source>
        <dbReference type="ARBA" id="ARBA00023015"/>
    </source>
</evidence>
<keyword evidence="1" id="KW-0805">Transcription regulation</keyword>
<evidence type="ECO:0000259" key="5">
    <source>
        <dbReference type="PROSITE" id="PS51078"/>
    </source>
</evidence>
<dbReference type="InterPro" id="IPR036388">
    <property type="entry name" value="WH-like_DNA-bd_sf"/>
</dbReference>
<dbReference type="PANTHER" id="PTHR30136">
    <property type="entry name" value="HELIX-TURN-HELIX TRANSCRIPTIONAL REGULATOR, ICLR FAMILY"/>
    <property type="match status" value="1"/>
</dbReference>
<dbReference type="SUPFAM" id="SSF46785">
    <property type="entry name" value="Winged helix' DNA-binding domain"/>
    <property type="match status" value="1"/>
</dbReference>
<evidence type="ECO:0000256" key="2">
    <source>
        <dbReference type="ARBA" id="ARBA00023125"/>
    </source>
</evidence>
<dbReference type="PANTHER" id="PTHR30136:SF24">
    <property type="entry name" value="HTH-TYPE TRANSCRIPTIONAL REPRESSOR ALLR"/>
    <property type="match status" value="1"/>
</dbReference>
<reference evidence="6 7" key="1">
    <citation type="submission" date="2017-07" db="EMBL/GenBank/DDBJ databases">
        <title>Draft Genome Sequences of Select Purple Nonsulfur Bacteria.</title>
        <authorList>
            <person name="Lasarre B."/>
            <person name="Mckinlay J.B."/>
        </authorList>
    </citation>
    <scope>NUCLEOTIDE SEQUENCE [LARGE SCALE GENOMIC DNA]</scope>
    <source>
        <strain evidence="6 7">DSM 5909</strain>
    </source>
</reference>
<dbReference type="PROSITE" id="PS51077">
    <property type="entry name" value="HTH_ICLR"/>
    <property type="match status" value="1"/>
</dbReference>
<accession>A0A327L4X8</accession>
<gene>
    <name evidence="6" type="ORF">CH341_01365</name>
</gene>